<evidence type="ECO:0000259" key="1">
    <source>
        <dbReference type="Pfam" id="PF05239"/>
    </source>
</evidence>
<dbReference type="InterPro" id="IPR011033">
    <property type="entry name" value="PRC_barrel-like_sf"/>
</dbReference>
<dbReference type="AlphaFoldDB" id="A0A4Y7RRQ3"/>
<name>A0A4Y7RRQ3_9FIRM</name>
<dbReference type="EMBL" id="QFFZ01000013">
    <property type="protein sequence ID" value="TEB11553.1"/>
    <property type="molecule type" value="Genomic_DNA"/>
</dbReference>
<dbReference type="Pfam" id="PF05239">
    <property type="entry name" value="PRC"/>
    <property type="match status" value="1"/>
</dbReference>
<feature type="domain" description="PRC-barrel" evidence="1">
    <location>
        <begin position="5"/>
        <end position="47"/>
    </location>
</feature>
<reference evidence="2 3" key="1">
    <citation type="journal article" date="2018" name="Environ. Microbiol.">
        <title>Novel energy conservation strategies and behaviour of Pelotomaculum schinkii driving syntrophic propionate catabolism.</title>
        <authorList>
            <person name="Hidalgo-Ahumada C.A.P."/>
            <person name="Nobu M.K."/>
            <person name="Narihiro T."/>
            <person name="Tamaki H."/>
            <person name="Liu W.T."/>
            <person name="Kamagata Y."/>
            <person name="Stams A.J.M."/>
            <person name="Imachi H."/>
            <person name="Sousa D.Z."/>
        </authorList>
    </citation>
    <scope>NUCLEOTIDE SEQUENCE [LARGE SCALE GENOMIC DNA]</scope>
    <source>
        <strain evidence="2 3">MGP</strain>
    </source>
</reference>
<keyword evidence="3" id="KW-1185">Reference proteome</keyword>
<organism evidence="2 3">
    <name type="scientific">Pelotomaculum propionicicum</name>
    <dbReference type="NCBI Taxonomy" id="258475"/>
    <lineage>
        <taxon>Bacteria</taxon>
        <taxon>Bacillati</taxon>
        <taxon>Bacillota</taxon>
        <taxon>Clostridia</taxon>
        <taxon>Eubacteriales</taxon>
        <taxon>Desulfotomaculaceae</taxon>
        <taxon>Pelotomaculum</taxon>
    </lineage>
</organism>
<accession>A0A4Y7RRQ3</accession>
<dbReference type="OrthoDB" id="53812at2"/>
<dbReference type="Proteomes" id="UP000297597">
    <property type="component" value="Unassembled WGS sequence"/>
</dbReference>
<dbReference type="RefSeq" id="WP_134213446.1">
    <property type="nucleotide sequence ID" value="NZ_QFFZ01000013.1"/>
</dbReference>
<protein>
    <recommendedName>
        <fullName evidence="1">PRC-barrel domain-containing protein</fullName>
    </recommendedName>
</protein>
<comment type="caution">
    <text evidence="2">The sequence shown here is derived from an EMBL/GenBank/DDBJ whole genome shotgun (WGS) entry which is preliminary data.</text>
</comment>
<sequence>MKSSQQILRLPVLSIEEGKQIGEVRHLVLNPQQGKIDFILVEDKTWYFGLKAMAFNAIQGIGEFALTVAGRSSLSVLSECAGLIDLLENNICLSGIKVLSKKGRLVGSISEYFINDNTGDIIGCQLIPVNSEKPAGMIPKKLILTYGCDFLVVEEGVEEKLVAELQEENIADNWENSTKTKDTAAVPAIGKQPAEALKHFEEQQRQYLLGRKVTMRIVADNGEVVAEDGETITDEIIERAKAADRYIQLTMNIRE</sequence>
<dbReference type="Gene3D" id="2.30.30.240">
    <property type="entry name" value="PRC-barrel domain"/>
    <property type="match status" value="1"/>
</dbReference>
<evidence type="ECO:0000313" key="3">
    <source>
        <dbReference type="Proteomes" id="UP000297597"/>
    </source>
</evidence>
<evidence type="ECO:0000313" key="2">
    <source>
        <dbReference type="EMBL" id="TEB11553.1"/>
    </source>
</evidence>
<proteinExistence type="predicted"/>
<dbReference type="InterPro" id="IPR027275">
    <property type="entry name" value="PRC-brl_dom"/>
</dbReference>
<gene>
    <name evidence="2" type="ORF">Pmgp_01567</name>
</gene>
<dbReference type="SUPFAM" id="SSF50346">
    <property type="entry name" value="PRC-barrel domain"/>
    <property type="match status" value="1"/>
</dbReference>